<evidence type="ECO:0000256" key="2">
    <source>
        <dbReference type="SAM" id="Phobius"/>
    </source>
</evidence>
<feature type="transmembrane region" description="Helical" evidence="2">
    <location>
        <begin position="245"/>
        <end position="263"/>
    </location>
</feature>
<gene>
    <name evidence="4" type="ORF">QCA50_008924</name>
</gene>
<dbReference type="InterPro" id="IPR045338">
    <property type="entry name" value="DUF6535"/>
</dbReference>
<keyword evidence="2" id="KW-0472">Membrane</keyword>
<protein>
    <recommendedName>
        <fullName evidence="3">DUF6535 domain-containing protein</fullName>
    </recommendedName>
</protein>
<feature type="region of interest" description="Disordered" evidence="1">
    <location>
        <begin position="37"/>
        <end position="62"/>
    </location>
</feature>
<feature type="transmembrane region" description="Helical" evidence="2">
    <location>
        <begin position="300"/>
        <end position="324"/>
    </location>
</feature>
<comment type="caution">
    <text evidence="4">The sequence shown here is derived from an EMBL/GenBank/DDBJ whole genome shotgun (WGS) entry which is preliminary data.</text>
</comment>
<accession>A0AAW0GCN8</accession>
<organism evidence="4 5">
    <name type="scientific">Cerrena zonata</name>
    <dbReference type="NCBI Taxonomy" id="2478898"/>
    <lineage>
        <taxon>Eukaryota</taxon>
        <taxon>Fungi</taxon>
        <taxon>Dikarya</taxon>
        <taxon>Basidiomycota</taxon>
        <taxon>Agaricomycotina</taxon>
        <taxon>Agaricomycetes</taxon>
        <taxon>Polyporales</taxon>
        <taxon>Cerrenaceae</taxon>
        <taxon>Cerrena</taxon>
    </lineage>
</organism>
<dbReference type="AlphaFoldDB" id="A0AAW0GCN8"/>
<feature type="region of interest" description="Disordered" evidence="1">
    <location>
        <begin position="1"/>
        <end position="24"/>
    </location>
</feature>
<name>A0AAW0GCN8_9APHY</name>
<proteinExistence type="predicted"/>
<feature type="domain" description="DUF6535" evidence="3">
    <location>
        <begin position="158"/>
        <end position="323"/>
    </location>
</feature>
<evidence type="ECO:0000313" key="4">
    <source>
        <dbReference type="EMBL" id="KAK7687708.1"/>
    </source>
</evidence>
<keyword evidence="5" id="KW-1185">Reference proteome</keyword>
<keyword evidence="2" id="KW-1133">Transmembrane helix</keyword>
<feature type="compositionally biased region" description="Low complexity" evidence="1">
    <location>
        <begin position="39"/>
        <end position="58"/>
    </location>
</feature>
<keyword evidence="2" id="KW-0812">Transmembrane</keyword>
<evidence type="ECO:0000256" key="1">
    <source>
        <dbReference type="SAM" id="MobiDB-lite"/>
    </source>
</evidence>
<evidence type="ECO:0000259" key="3">
    <source>
        <dbReference type="Pfam" id="PF20153"/>
    </source>
</evidence>
<reference evidence="4 5" key="1">
    <citation type="submission" date="2022-09" db="EMBL/GenBank/DDBJ databases">
        <authorList>
            <person name="Palmer J.M."/>
        </authorList>
    </citation>
    <scope>NUCLEOTIDE SEQUENCE [LARGE SCALE GENOMIC DNA]</scope>
    <source>
        <strain evidence="4 5">DSM 7382</strain>
    </source>
</reference>
<dbReference type="EMBL" id="JASBNA010000012">
    <property type="protein sequence ID" value="KAK7687708.1"/>
    <property type="molecule type" value="Genomic_DNA"/>
</dbReference>
<evidence type="ECO:0000313" key="5">
    <source>
        <dbReference type="Proteomes" id="UP001385951"/>
    </source>
</evidence>
<sequence length="819" mass="92152">MSHPIDPNVIGSTSNASSSTSGTETISLAVIPPTDALTASDGVGPSASAGSPTSSDPTVVNIDKPFTPPPFIHNVLCPFPNSKLTSQGVCLHCTTFRWLDPGQGNLVRGPPDYWPVYSSPPGADQNEMPRLVHPLPVLNFGAPQSLKVNSQDSITKVSRAVRKIDEVRVQKSKDEIDTLLVVAGLFSAIQTAFIIESYKQLQSDPADMTNQLLIYLSQQLANSSIPAIPDFPSFATATPSIRINIFWFCGLVISLMTASFGILTKQWLREYLVHESSAEVHLRIRFFRIEGWEKWRASEIVAILPFLLQFSMLLFFLGLTEFLNPLNKDVDKAVKALVYLWASLVAAVTLAPILSPRCPWKTPLLNRPLHRIRDFLLHAYQGFYCWYQERYKVDWQWHPRNWFNDVTTWLRHSIASALEAITNSKNTTIALLTMIKELLLPPENCVYSLPRKREEEDCAGDRRHDINHFLGTYQLVQTDEHLSLVIGALGDSEYLLDETVKCLKGVHKLRKPSAKDDPSWPIGRPSSYGPSLVPSLIPLLIAKIQHHVSRSGSTTEDLETALPFLLDSYNEKFIDGQVLWPLVGGMLLDYHFTHVTVKAFVDRWEVIREVPRFPQLSQSESDSKTMIWNIFDAVLKLIKKYTDVSLQTSLSQYLTQPEPERKIFEKQIQIPGILLDVMLSIISYADIADIESQSDLFSHIISEFTRTVHLMITMNANVAVSLDLSIRRLNYLCHKLPSVTNGCSLLIKELEHQLLQYYLKNAKEGTSSFRQWQRNLGISPHWRQILERNGLIVTVDGVNDSGSGFEARPKQAIVSSTKS</sequence>
<dbReference type="Pfam" id="PF20153">
    <property type="entry name" value="DUF6535"/>
    <property type="match status" value="1"/>
</dbReference>
<feature type="transmembrane region" description="Helical" evidence="2">
    <location>
        <begin position="336"/>
        <end position="354"/>
    </location>
</feature>
<dbReference type="Proteomes" id="UP001385951">
    <property type="component" value="Unassembled WGS sequence"/>
</dbReference>
<feature type="compositionally biased region" description="Low complexity" evidence="1">
    <location>
        <begin position="12"/>
        <end position="24"/>
    </location>
</feature>